<sequence>MKKSSLVIALSISIMTLVLSSSSYAVDESGKMPRDEVAQKESEVEIEQPVEYTLPYPGILPDHPLYPLKKFRDRLLDFLIRDPIKRIEFNLLMSDKRYSMGIFFSDEEKYDRAYIIVAEAESFYGRIPEEMQGVKDEQRTISPDLLQKIKTAARKHQEIASTIKNKSPEDMSEGYQKILDQIDQSVQKIEEKSK</sequence>
<evidence type="ECO:0000313" key="2">
    <source>
        <dbReference type="EMBL" id="KKR72189.1"/>
    </source>
</evidence>
<feature type="chain" id="PRO_5005437473" evidence="1">
    <location>
        <begin position="26"/>
        <end position="194"/>
    </location>
</feature>
<name>A0A0G0T5C8_9BACT</name>
<organism evidence="2 3">
    <name type="scientific">Candidatus Roizmanbacteria bacterium GW2011_GWB1_40_7</name>
    <dbReference type="NCBI Taxonomy" id="1618482"/>
    <lineage>
        <taxon>Bacteria</taxon>
        <taxon>Candidatus Roizmaniibacteriota</taxon>
    </lineage>
</organism>
<gene>
    <name evidence="2" type="ORF">UU14_C0010G0023</name>
</gene>
<evidence type="ECO:0000313" key="3">
    <source>
        <dbReference type="Proteomes" id="UP000034664"/>
    </source>
</evidence>
<protein>
    <submittedName>
        <fullName evidence="2">Uncharacterized protein</fullName>
    </submittedName>
</protein>
<accession>A0A0G0T5C8</accession>
<reference evidence="2 3" key="1">
    <citation type="journal article" date="2015" name="Nature">
        <title>rRNA introns, odd ribosomes, and small enigmatic genomes across a large radiation of phyla.</title>
        <authorList>
            <person name="Brown C.T."/>
            <person name="Hug L.A."/>
            <person name="Thomas B.C."/>
            <person name="Sharon I."/>
            <person name="Castelle C.J."/>
            <person name="Singh A."/>
            <person name="Wilkins M.J."/>
            <person name="Williams K.H."/>
            <person name="Banfield J.F."/>
        </authorList>
    </citation>
    <scope>NUCLEOTIDE SEQUENCE [LARGE SCALE GENOMIC DNA]</scope>
</reference>
<proteinExistence type="predicted"/>
<keyword evidence="1" id="KW-0732">Signal</keyword>
<dbReference type="Proteomes" id="UP000034664">
    <property type="component" value="Unassembled WGS sequence"/>
</dbReference>
<comment type="caution">
    <text evidence="2">The sequence shown here is derived from an EMBL/GenBank/DDBJ whole genome shotgun (WGS) entry which is preliminary data.</text>
</comment>
<evidence type="ECO:0000256" key="1">
    <source>
        <dbReference type="SAM" id="SignalP"/>
    </source>
</evidence>
<feature type="signal peptide" evidence="1">
    <location>
        <begin position="1"/>
        <end position="25"/>
    </location>
</feature>
<dbReference type="EMBL" id="LBZM01000010">
    <property type="protein sequence ID" value="KKR72189.1"/>
    <property type="molecule type" value="Genomic_DNA"/>
</dbReference>
<dbReference type="AlphaFoldDB" id="A0A0G0T5C8"/>